<dbReference type="RefSeq" id="XP_043062491.1">
    <property type="nucleotide sequence ID" value="XM_043206308.1"/>
</dbReference>
<dbReference type="AlphaFoldDB" id="A0AAN6DM10"/>
<keyword evidence="1" id="KW-1133">Transmembrane helix</keyword>
<dbReference type="EMBL" id="JAHLUX010000001">
    <property type="protein sequence ID" value="KAG7822121.1"/>
    <property type="molecule type" value="Genomic_DNA"/>
</dbReference>
<evidence type="ECO:0000256" key="1">
    <source>
        <dbReference type="SAM" id="Phobius"/>
    </source>
</evidence>
<sequence>MSGTKSETQFSSNSRVVIVVILCCFTLFLILTLAVFWGVQIYSRLVLPLFPRSWSQEFGTSGNNDLPPSYDETRLSDNPYVYPGIKPSYSIQELKLLRCYLDHRGRLCHVTVAQRVDPQTMKEYDEIQLSEDCLPDYSSDSLSLQAPSPCHNPESR</sequence>
<protein>
    <submittedName>
        <fullName evidence="2">Uncharacterized protein</fullName>
    </submittedName>
</protein>
<keyword evidence="1" id="KW-0472">Membrane</keyword>
<evidence type="ECO:0000313" key="2">
    <source>
        <dbReference type="EMBL" id="KAG7822121.1"/>
    </source>
</evidence>
<dbReference type="GeneID" id="66124647"/>
<comment type="caution">
    <text evidence="2">The sequence shown here is derived from an EMBL/GenBank/DDBJ whole genome shotgun (WGS) entry which is preliminary data.</text>
</comment>
<name>A0AAN6DM10_PICAN</name>
<accession>A0AAN6DM10</accession>
<feature type="transmembrane region" description="Helical" evidence="1">
    <location>
        <begin position="16"/>
        <end position="39"/>
    </location>
</feature>
<organism evidence="2 3">
    <name type="scientific">Pichia angusta</name>
    <name type="common">Yeast</name>
    <name type="synonym">Hansenula polymorpha</name>
    <dbReference type="NCBI Taxonomy" id="870730"/>
    <lineage>
        <taxon>Eukaryota</taxon>
        <taxon>Fungi</taxon>
        <taxon>Dikarya</taxon>
        <taxon>Ascomycota</taxon>
        <taxon>Saccharomycotina</taxon>
        <taxon>Pichiomycetes</taxon>
        <taxon>Pichiales</taxon>
        <taxon>Pichiaceae</taxon>
        <taxon>Ogataea</taxon>
    </lineage>
</organism>
<keyword evidence="1" id="KW-0812">Transmembrane</keyword>
<dbReference type="Proteomes" id="UP001196530">
    <property type="component" value="Unassembled WGS sequence"/>
</dbReference>
<reference evidence="2" key="1">
    <citation type="journal article" date="2021" name="G3 (Bethesda)">
        <title>Genomic diversity, chromosomal rearrangements, and interspecies hybridization in the ogataea polymorpha species complex.</title>
        <authorList>
            <person name="Hanson S.J."/>
            <person name="Cinneide E.O."/>
            <person name="Salzberg L.I."/>
            <person name="Wolfe K.H."/>
            <person name="McGowan J."/>
            <person name="Fitzpatrick D.A."/>
            <person name="Matlin K."/>
        </authorList>
    </citation>
    <scope>NUCLEOTIDE SEQUENCE</scope>
    <source>
        <strain evidence="2">61-244</strain>
    </source>
</reference>
<proteinExistence type="predicted"/>
<evidence type="ECO:0000313" key="3">
    <source>
        <dbReference type="Proteomes" id="UP001196530"/>
    </source>
</evidence>
<gene>
    <name evidence="2" type="ORF">KL928_000596</name>
</gene>